<dbReference type="PANTHER" id="PTHR46558">
    <property type="entry name" value="TRACRIPTIONAL REGULATORY PROTEIN-RELATED-RELATED"/>
    <property type="match status" value="1"/>
</dbReference>
<dbReference type="PROSITE" id="PS50943">
    <property type="entry name" value="HTH_CROC1"/>
    <property type="match status" value="1"/>
</dbReference>
<evidence type="ECO:0000256" key="1">
    <source>
        <dbReference type="ARBA" id="ARBA00023125"/>
    </source>
</evidence>
<name>A0A0S2W4H4_9FIRM</name>
<dbReference type="STRING" id="1297617.IB211_01838"/>
<dbReference type="SUPFAM" id="SSF47413">
    <property type="entry name" value="lambda repressor-like DNA-binding domains"/>
    <property type="match status" value="1"/>
</dbReference>
<reference evidence="3 4" key="1">
    <citation type="journal article" date="2015" name="Nat. Commun.">
        <title>Production of butyrate from lysine and the Amadori product fructoselysine by a human gut commensal.</title>
        <authorList>
            <person name="Bui T.P."/>
            <person name="Ritari J."/>
            <person name="Boeren S."/>
            <person name="de Waard P."/>
            <person name="Plugge C.M."/>
            <person name="de Vos W.M."/>
        </authorList>
    </citation>
    <scope>NUCLEOTIDE SEQUENCE [LARGE SCALE GENOMIC DNA]</scope>
    <source>
        <strain evidence="3 4">AF211</strain>
    </source>
</reference>
<dbReference type="GO" id="GO:0003677">
    <property type="term" value="F:DNA binding"/>
    <property type="evidence" value="ECO:0007669"/>
    <property type="project" value="UniProtKB-KW"/>
</dbReference>
<dbReference type="SMART" id="SM00530">
    <property type="entry name" value="HTH_XRE"/>
    <property type="match status" value="1"/>
</dbReference>
<dbReference type="InterPro" id="IPR010982">
    <property type="entry name" value="Lambda_DNA-bd_dom_sf"/>
</dbReference>
<keyword evidence="1" id="KW-0238">DNA-binding</keyword>
<protein>
    <recommendedName>
        <fullName evidence="2">HTH cro/C1-type domain-containing protein</fullName>
    </recommendedName>
</protein>
<dbReference type="KEGG" id="ibu:IB211_01838"/>
<dbReference type="PANTHER" id="PTHR46558:SF11">
    <property type="entry name" value="HTH-TYPE TRANSCRIPTIONAL REGULATOR XRE"/>
    <property type="match status" value="1"/>
</dbReference>
<dbReference type="EMBL" id="CP011307">
    <property type="protein sequence ID" value="ALP94229.1"/>
    <property type="molecule type" value="Genomic_DNA"/>
</dbReference>
<dbReference type="Gene3D" id="1.10.260.40">
    <property type="entry name" value="lambda repressor-like DNA-binding domains"/>
    <property type="match status" value="1"/>
</dbReference>
<feature type="domain" description="HTH cro/C1-type" evidence="2">
    <location>
        <begin position="13"/>
        <end position="67"/>
    </location>
</feature>
<sequence>MDNFDYPAIGQRIKQLRKRKGLNQTELAQMLKKSLRTVQKYETGEIEVSIAVVNQIADLLDTTSTYILGYESSTTQIRTLADVMDFLFKLETVEGIDFKIDVQKPPRSKQWECSISFDGKSMAEFNADMCLFLEQWEDERSELRAYNSTQAAYKRWKEQTLAYYAANAVKCTEPEELDRDELIARRTELLEKKYGKNESNE</sequence>
<evidence type="ECO:0000313" key="4">
    <source>
        <dbReference type="Proteomes" id="UP000064844"/>
    </source>
</evidence>
<dbReference type="CDD" id="cd00093">
    <property type="entry name" value="HTH_XRE"/>
    <property type="match status" value="1"/>
</dbReference>
<gene>
    <name evidence="3" type="ORF">IB211_01838</name>
</gene>
<reference evidence="4" key="2">
    <citation type="submission" date="2015-04" db="EMBL/GenBank/DDBJ databases">
        <title>A butyrogenic pathway from the amino acid lysine in a human gut commensal.</title>
        <authorList>
            <person name="de Vos W.M."/>
            <person name="Bui N.T.P."/>
            <person name="Plugge C.M."/>
            <person name="Ritari J."/>
        </authorList>
    </citation>
    <scope>NUCLEOTIDE SEQUENCE [LARGE SCALE GENOMIC DNA]</scope>
    <source>
        <strain evidence="4">AF211</strain>
    </source>
</reference>
<accession>A0A0S2W4H4</accession>
<evidence type="ECO:0000313" key="3">
    <source>
        <dbReference type="EMBL" id="ALP94229.1"/>
    </source>
</evidence>
<keyword evidence="4" id="KW-1185">Reference proteome</keyword>
<dbReference type="InterPro" id="IPR001387">
    <property type="entry name" value="Cro/C1-type_HTH"/>
</dbReference>
<proteinExistence type="predicted"/>
<dbReference type="RefSeq" id="WP_058117817.1">
    <property type="nucleotide sequence ID" value="NZ_CALICV010000083.1"/>
</dbReference>
<evidence type="ECO:0000259" key="2">
    <source>
        <dbReference type="PROSITE" id="PS50943"/>
    </source>
</evidence>
<dbReference type="Proteomes" id="UP000064844">
    <property type="component" value="Chromosome"/>
</dbReference>
<dbReference type="PATRIC" id="fig|1297617.4.peg.1895"/>
<dbReference type="AlphaFoldDB" id="A0A0S2W4H4"/>
<dbReference type="Pfam" id="PF01381">
    <property type="entry name" value="HTH_3"/>
    <property type="match status" value="1"/>
</dbReference>
<organism evidence="3 4">
    <name type="scientific">Intestinimonas butyriciproducens</name>
    <dbReference type="NCBI Taxonomy" id="1297617"/>
    <lineage>
        <taxon>Bacteria</taxon>
        <taxon>Bacillati</taxon>
        <taxon>Bacillota</taxon>
        <taxon>Clostridia</taxon>
        <taxon>Eubacteriales</taxon>
        <taxon>Intestinimonas</taxon>
    </lineage>
</organism>